<evidence type="ECO:0000313" key="5">
    <source>
        <dbReference type="EMBL" id="OJJ59777.1"/>
    </source>
</evidence>
<dbReference type="InterPro" id="IPR014718">
    <property type="entry name" value="GH-type_carb-bd"/>
</dbReference>
<dbReference type="Pfam" id="PF07971">
    <property type="entry name" value="Glyco_hydro_92"/>
    <property type="match status" value="1"/>
</dbReference>
<dbReference type="Gene3D" id="3.30.2080.10">
    <property type="entry name" value="GH92 mannosidase domain"/>
    <property type="match status" value="1"/>
</dbReference>
<evidence type="ECO:0000313" key="6">
    <source>
        <dbReference type="Proteomes" id="UP000184356"/>
    </source>
</evidence>
<protein>
    <recommendedName>
        <fullName evidence="7">Glycosyl hydrolase family 92 domain-containing protein</fullName>
    </recommendedName>
</protein>
<gene>
    <name evidence="5" type="ORF">ASPSYDRAFT_57312</name>
</gene>
<dbReference type="GO" id="GO:0006516">
    <property type="term" value="P:glycoprotein catabolic process"/>
    <property type="evidence" value="ECO:0007669"/>
    <property type="project" value="TreeGrafter"/>
</dbReference>
<proteinExistence type="predicted"/>
<dbReference type="InterPro" id="IPR050883">
    <property type="entry name" value="PNGase"/>
</dbReference>
<dbReference type="InterPro" id="IPR041371">
    <property type="entry name" value="GH92_N"/>
</dbReference>
<dbReference type="FunFam" id="1.20.1050.60:FF:000005">
    <property type="entry name" value="Alpha-1,2-mannosidase family protein"/>
    <property type="match status" value="1"/>
</dbReference>
<evidence type="ECO:0000256" key="2">
    <source>
        <dbReference type="SAM" id="SignalP"/>
    </source>
</evidence>
<sequence>MHVSAPLILTTVLGLTQAQSANSNSKPDILSYINPLIGSTDGGNVFTGASLPYGLAKAVADVDGQNTAGFATDGSNVTGFSALHDSGTGGNPSLGNFPLFPQICADGELNNCLFDKSKRASPYLNDSVVARPGYFGVELVRGGIQAGMTVSERAALFQFTFPSSGGAAATAEGSPLILLDLTDLWDSRQNASVSVDTEKGRILANGTFLPSFGAGSYRSYTCVDFYGADARDSGVWVNDRAGTEVQELYVTRGFNLFYVQGGGFIRFNQPKGGGDLTVTARVGMSYISNEQACRNAEEGIPKPLEDFKRLRREAEEAWRQKLSPVSIKPGGADEELQRSFWSGIYRNMLDPQDMTGENPLWESEEPYFDSFYCIWDSFRVQHPLLTIIDPEAQSRMVRSLLDTYKHEGWLPDCRMSLCKGWTQGGSNADVVLADAYVKNLTGIDWSLAYKAMVNDAENEPLEWSYEGRGGLQSWKRLNYIPYLDFDYLGFGTNSRSISRTVEYSYNDFCVSTVGKGLGKDGYTTYLARADNWKNLYNPDQTSGINGTDSGFVGFFQPKFLNGTWGYQDPIACSALASWCSLTDNPSETFESSVWEYQFYVPHDMASLIETLGGDDEFVKRLDFFHGSGLADLGNEPVFLTVYQYHYAGRPGLSSQRVHGYIPSRFNTSTSGLPGNDDSGAMGAFTVFSMLGLFPNPGQNVYLITAPYFEEVSITSPQTNKTATVRSVNFDPEYKDIYIQSAKVNGKSYTKNWIGHEFFTEGLTLELVLGDKEGDWGREEKDRPPSLSNGVGKS</sequence>
<dbReference type="InterPro" id="IPR005887">
    <property type="entry name" value="GH92_a_mannosidase_put"/>
</dbReference>
<dbReference type="GO" id="GO:0030246">
    <property type="term" value="F:carbohydrate binding"/>
    <property type="evidence" value="ECO:0007669"/>
    <property type="project" value="InterPro"/>
</dbReference>
<evidence type="ECO:0000259" key="4">
    <source>
        <dbReference type="Pfam" id="PF17678"/>
    </source>
</evidence>
<dbReference type="Gene3D" id="2.70.98.10">
    <property type="match status" value="1"/>
</dbReference>
<dbReference type="PANTHER" id="PTHR12143:SF23">
    <property type="entry name" value="PUTATIVE-RELATED"/>
    <property type="match status" value="1"/>
</dbReference>
<dbReference type="InterPro" id="IPR008928">
    <property type="entry name" value="6-hairpin_glycosidase_sf"/>
</dbReference>
<dbReference type="Gene3D" id="1.20.1050.60">
    <property type="entry name" value="alpha-1,2-mannosidase"/>
    <property type="match status" value="1"/>
</dbReference>
<evidence type="ECO:0000256" key="1">
    <source>
        <dbReference type="SAM" id="MobiDB-lite"/>
    </source>
</evidence>
<dbReference type="PANTHER" id="PTHR12143">
    <property type="entry name" value="PEPTIDE N-GLYCANASE PNGASE -RELATED"/>
    <property type="match status" value="1"/>
</dbReference>
<dbReference type="GO" id="GO:0005975">
    <property type="term" value="P:carbohydrate metabolic process"/>
    <property type="evidence" value="ECO:0007669"/>
    <property type="project" value="InterPro"/>
</dbReference>
<name>A0A1L9TK33_9EURO</name>
<feature type="signal peptide" evidence="2">
    <location>
        <begin position="1"/>
        <end position="18"/>
    </location>
</feature>
<dbReference type="GeneID" id="63765422"/>
<dbReference type="FunFam" id="2.70.98.10:FF:000010">
    <property type="entry name" value="Alpha-1,2-mannosidase family protein"/>
    <property type="match status" value="1"/>
</dbReference>
<dbReference type="AlphaFoldDB" id="A0A1L9TK33"/>
<dbReference type="SUPFAM" id="SSF48208">
    <property type="entry name" value="Six-hairpin glycosidases"/>
    <property type="match status" value="1"/>
</dbReference>
<dbReference type="GO" id="GO:0005634">
    <property type="term" value="C:nucleus"/>
    <property type="evidence" value="ECO:0007669"/>
    <property type="project" value="TreeGrafter"/>
</dbReference>
<dbReference type="VEuPathDB" id="FungiDB:ASPSYDRAFT_57312"/>
<dbReference type="GO" id="GO:0000224">
    <property type="term" value="F:peptide-N4-(N-acetyl-beta-glucosaminyl)asparagine amidase activity"/>
    <property type="evidence" value="ECO:0007669"/>
    <property type="project" value="TreeGrafter"/>
</dbReference>
<feature type="compositionally biased region" description="Basic and acidic residues" evidence="1">
    <location>
        <begin position="773"/>
        <end position="783"/>
    </location>
</feature>
<dbReference type="Proteomes" id="UP000184356">
    <property type="component" value="Unassembled WGS sequence"/>
</dbReference>
<keyword evidence="2" id="KW-0732">Signal</keyword>
<feature type="domain" description="Glycosyl hydrolase family 92 N-terminal" evidence="4">
    <location>
        <begin position="32"/>
        <end position="285"/>
    </location>
</feature>
<feature type="chain" id="PRO_5013267906" description="Glycosyl hydrolase family 92 domain-containing protein" evidence="2">
    <location>
        <begin position="19"/>
        <end position="793"/>
    </location>
</feature>
<evidence type="ECO:0000259" key="3">
    <source>
        <dbReference type="Pfam" id="PF07971"/>
    </source>
</evidence>
<dbReference type="Pfam" id="PF17678">
    <property type="entry name" value="Glyco_hydro_92N"/>
    <property type="match status" value="1"/>
</dbReference>
<dbReference type="STRING" id="1036612.A0A1L9TK33"/>
<organism evidence="5 6">
    <name type="scientific">Aspergillus sydowii CBS 593.65</name>
    <dbReference type="NCBI Taxonomy" id="1036612"/>
    <lineage>
        <taxon>Eukaryota</taxon>
        <taxon>Fungi</taxon>
        <taxon>Dikarya</taxon>
        <taxon>Ascomycota</taxon>
        <taxon>Pezizomycotina</taxon>
        <taxon>Eurotiomycetes</taxon>
        <taxon>Eurotiomycetidae</taxon>
        <taxon>Eurotiales</taxon>
        <taxon>Aspergillaceae</taxon>
        <taxon>Aspergillus</taxon>
        <taxon>Aspergillus subgen. Nidulantes</taxon>
    </lineage>
</organism>
<accession>A0A1L9TK33</accession>
<dbReference type="RefSeq" id="XP_040703583.1">
    <property type="nucleotide sequence ID" value="XM_040849349.1"/>
</dbReference>
<feature type="domain" description="Glycosyl hydrolase family 92" evidence="3">
    <location>
        <begin position="291"/>
        <end position="770"/>
    </location>
</feature>
<evidence type="ECO:0008006" key="7">
    <source>
        <dbReference type="Google" id="ProtNLM"/>
    </source>
</evidence>
<dbReference type="InterPro" id="IPR012939">
    <property type="entry name" value="Glyco_hydro_92"/>
</dbReference>
<dbReference type="FunFam" id="3.30.2080.10:FF:000001">
    <property type="entry name" value="Alpha-1,2-mannosidase subfamily"/>
    <property type="match status" value="1"/>
</dbReference>
<dbReference type="NCBIfam" id="TIGR01180">
    <property type="entry name" value="aman2_put"/>
    <property type="match status" value="1"/>
</dbReference>
<dbReference type="OrthoDB" id="449263at2759"/>
<keyword evidence="6" id="KW-1185">Reference proteome</keyword>
<dbReference type="FunFam" id="1.20.1610.10:FF:000002">
    <property type="entry name" value="Alpha-1,2-mannosidase family protein"/>
    <property type="match status" value="1"/>
</dbReference>
<dbReference type="EMBL" id="KV878585">
    <property type="protein sequence ID" value="OJJ59777.1"/>
    <property type="molecule type" value="Genomic_DNA"/>
</dbReference>
<dbReference type="GO" id="GO:0005829">
    <property type="term" value="C:cytosol"/>
    <property type="evidence" value="ECO:0007669"/>
    <property type="project" value="TreeGrafter"/>
</dbReference>
<dbReference type="Gene3D" id="1.20.1610.10">
    <property type="entry name" value="alpha-1,2-mannosidases domains"/>
    <property type="match status" value="1"/>
</dbReference>
<reference evidence="6" key="1">
    <citation type="journal article" date="2017" name="Genome Biol.">
        <title>Comparative genomics reveals high biological diversity and specific adaptations in the industrially and medically important fungal genus Aspergillus.</title>
        <authorList>
            <person name="de Vries R.P."/>
            <person name="Riley R."/>
            <person name="Wiebenga A."/>
            <person name="Aguilar-Osorio G."/>
            <person name="Amillis S."/>
            <person name="Uchima C.A."/>
            <person name="Anderluh G."/>
            <person name="Asadollahi M."/>
            <person name="Askin M."/>
            <person name="Barry K."/>
            <person name="Battaglia E."/>
            <person name="Bayram O."/>
            <person name="Benocci T."/>
            <person name="Braus-Stromeyer S.A."/>
            <person name="Caldana C."/>
            <person name="Canovas D."/>
            <person name="Cerqueira G.C."/>
            <person name="Chen F."/>
            <person name="Chen W."/>
            <person name="Choi C."/>
            <person name="Clum A."/>
            <person name="Dos Santos R.A."/>
            <person name="Damasio A.R."/>
            <person name="Diallinas G."/>
            <person name="Emri T."/>
            <person name="Fekete E."/>
            <person name="Flipphi M."/>
            <person name="Freyberg S."/>
            <person name="Gallo A."/>
            <person name="Gournas C."/>
            <person name="Habgood R."/>
            <person name="Hainaut M."/>
            <person name="Harispe M.L."/>
            <person name="Henrissat B."/>
            <person name="Hilden K.S."/>
            <person name="Hope R."/>
            <person name="Hossain A."/>
            <person name="Karabika E."/>
            <person name="Karaffa L."/>
            <person name="Karanyi Z."/>
            <person name="Krasevec N."/>
            <person name="Kuo A."/>
            <person name="Kusch H."/>
            <person name="LaButti K."/>
            <person name="Lagendijk E.L."/>
            <person name="Lapidus A."/>
            <person name="Levasseur A."/>
            <person name="Lindquist E."/>
            <person name="Lipzen A."/>
            <person name="Logrieco A.F."/>
            <person name="MacCabe A."/>
            <person name="Maekelae M.R."/>
            <person name="Malavazi I."/>
            <person name="Melin P."/>
            <person name="Meyer V."/>
            <person name="Mielnichuk N."/>
            <person name="Miskei M."/>
            <person name="Molnar A.P."/>
            <person name="Mule G."/>
            <person name="Ngan C.Y."/>
            <person name="Orejas M."/>
            <person name="Orosz E."/>
            <person name="Ouedraogo J.P."/>
            <person name="Overkamp K.M."/>
            <person name="Park H.-S."/>
            <person name="Perrone G."/>
            <person name="Piumi F."/>
            <person name="Punt P.J."/>
            <person name="Ram A.F."/>
            <person name="Ramon A."/>
            <person name="Rauscher S."/>
            <person name="Record E."/>
            <person name="Riano-Pachon D.M."/>
            <person name="Robert V."/>
            <person name="Roehrig J."/>
            <person name="Ruller R."/>
            <person name="Salamov A."/>
            <person name="Salih N.S."/>
            <person name="Samson R.A."/>
            <person name="Sandor E."/>
            <person name="Sanguinetti M."/>
            <person name="Schuetze T."/>
            <person name="Sepcic K."/>
            <person name="Shelest E."/>
            <person name="Sherlock G."/>
            <person name="Sophianopoulou V."/>
            <person name="Squina F.M."/>
            <person name="Sun H."/>
            <person name="Susca A."/>
            <person name="Todd R.B."/>
            <person name="Tsang A."/>
            <person name="Unkles S.E."/>
            <person name="van de Wiele N."/>
            <person name="van Rossen-Uffink D."/>
            <person name="Oliveira J.V."/>
            <person name="Vesth T.C."/>
            <person name="Visser J."/>
            <person name="Yu J.-H."/>
            <person name="Zhou M."/>
            <person name="Andersen M.R."/>
            <person name="Archer D.B."/>
            <person name="Baker S.E."/>
            <person name="Benoit I."/>
            <person name="Brakhage A.A."/>
            <person name="Braus G.H."/>
            <person name="Fischer R."/>
            <person name="Frisvad J.C."/>
            <person name="Goldman G.H."/>
            <person name="Houbraken J."/>
            <person name="Oakley B."/>
            <person name="Pocsi I."/>
            <person name="Scazzocchio C."/>
            <person name="Seiboth B."/>
            <person name="vanKuyk P.A."/>
            <person name="Wortman J."/>
            <person name="Dyer P.S."/>
            <person name="Grigoriev I.V."/>
        </authorList>
    </citation>
    <scope>NUCLEOTIDE SEQUENCE [LARGE SCALE GENOMIC DNA]</scope>
    <source>
        <strain evidence="6">CBS 593.65</strain>
    </source>
</reference>
<feature type="region of interest" description="Disordered" evidence="1">
    <location>
        <begin position="773"/>
        <end position="793"/>
    </location>
</feature>